<evidence type="ECO:0000313" key="2">
    <source>
        <dbReference type="EMBL" id="KAH9529055.1"/>
    </source>
</evidence>
<comment type="caution">
    <text evidence="2">The sequence shown here is derived from an EMBL/GenBank/DDBJ whole genome shotgun (WGS) entry which is preliminary data.</text>
</comment>
<feature type="region of interest" description="Disordered" evidence="1">
    <location>
        <begin position="79"/>
        <end position="126"/>
    </location>
</feature>
<proteinExistence type="predicted"/>
<feature type="compositionally biased region" description="Basic and acidic residues" evidence="1">
    <location>
        <begin position="107"/>
        <end position="120"/>
    </location>
</feature>
<dbReference type="AlphaFoldDB" id="A0A922IDC7"/>
<sequence length="139" mass="15914">MKFLTVQNLCPINKDDKMTTRCPTNQKFPQNHQMSNVPRCISQSKLEDVQIEQSDEEEEIIEDGGSVHQIIMKQLNAYPENKLKTGEDSTEDIIRREDTTSDETPSTEDRGPISTEEKPQSSEVTRSQQMFIDVIIIVN</sequence>
<organism evidence="2 3">
    <name type="scientific">Dermatophagoides farinae</name>
    <name type="common">American house dust mite</name>
    <dbReference type="NCBI Taxonomy" id="6954"/>
    <lineage>
        <taxon>Eukaryota</taxon>
        <taxon>Metazoa</taxon>
        <taxon>Ecdysozoa</taxon>
        <taxon>Arthropoda</taxon>
        <taxon>Chelicerata</taxon>
        <taxon>Arachnida</taxon>
        <taxon>Acari</taxon>
        <taxon>Acariformes</taxon>
        <taxon>Sarcoptiformes</taxon>
        <taxon>Astigmata</taxon>
        <taxon>Psoroptidia</taxon>
        <taxon>Analgoidea</taxon>
        <taxon>Pyroglyphidae</taxon>
        <taxon>Dermatophagoidinae</taxon>
        <taxon>Dermatophagoides</taxon>
    </lineage>
</organism>
<evidence type="ECO:0000313" key="3">
    <source>
        <dbReference type="Proteomes" id="UP000790347"/>
    </source>
</evidence>
<protein>
    <submittedName>
        <fullName evidence="2">Uncharacterized protein</fullName>
    </submittedName>
</protein>
<name>A0A922IDC7_DERFA</name>
<accession>A0A922IDC7</accession>
<dbReference type="EMBL" id="ASGP02000001">
    <property type="protein sequence ID" value="KAH9529055.1"/>
    <property type="molecule type" value="Genomic_DNA"/>
</dbReference>
<reference evidence="2" key="1">
    <citation type="submission" date="2013-05" db="EMBL/GenBank/DDBJ databases">
        <authorList>
            <person name="Yim A.K.Y."/>
            <person name="Chan T.F."/>
            <person name="Ji K.M."/>
            <person name="Liu X.Y."/>
            <person name="Zhou J.W."/>
            <person name="Li R.Q."/>
            <person name="Yang K.Y."/>
            <person name="Li J."/>
            <person name="Li M."/>
            <person name="Law P.T.W."/>
            <person name="Wu Y.L."/>
            <person name="Cai Z.L."/>
            <person name="Qin H."/>
            <person name="Bao Y."/>
            <person name="Leung R.K.K."/>
            <person name="Ng P.K.S."/>
            <person name="Zou J."/>
            <person name="Zhong X.J."/>
            <person name="Ran P.X."/>
            <person name="Zhong N.S."/>
            <person name="Liu Z.G."/>
            <person name="Tsui S.K.W."/>
        </authorList>
    </citation>
    <scope>NUCLEOTIDE SEQUENCE</scope>
    <source>
        <strain evidence="2">Derf</strain>
        <tissue evidence="2">Whole organism</tissue>
    </source>
</reference>
<dbReference type="Proteomes" id="UP000790347">
    <property type="component" value="Unassembled WGS sequence"/>
</dbReference>
<gene>
    <name evidence="2" type="ORF">DERF_002964</name>
</gene>
<evidence type="ECO:0000256" key="1">
    <source>
        <dbReference type="SAM" id="MobiDB-lite"/>
    </source>
</evidence>
<keyword evidence="3" id="KW-1185">Reference proteome</keyword>
<reference evidence="2" key="2">
    <citation type="journal article" date="2022" name="Res Sq">
        <title>Comparative Genomics Reveals Insights into the Divergent Evolution of Astigmatic Mites and Household Pest Adaptations.</title>
        <authorList>
            <person name="Xiong Q."/>
            <person name="Wan A.T.-Y."/>
            <person name="Liu X.-Y."/>
            <person name="Fung C.S.-H."/>
            <person name="Xiao X."/>
            <person name="Malainual N."/>
            <person name="Hou J."/>
            <person name="Wang L."/>
            <person name="Wang M."/>
            <person name="Yang K."/>
            <person name="Cui Y."/>
            <person name="Leung E."/>
            <person name="Nong W."/>
            <person name="Shin S.-K."/>
            <person name="Au S."/>
            <person name="Jeong K.Y."/>
            <person name="Chew F.T."/>
            <person name="Hui J."/>
            <person name="Leung T.F."/>
            <person name="Tungtrongchitr A."/>
            <person name="Zhong N."/>
            <person name="Liu Z."/>
            <person name="Tsui S."/>
        </authorList>
    </citation>
    <scope>NUCLEOTIDE SEQUENCE</scope>
    <source>
        <strain evidence="2">Derf</strain>
        <tissue evidence="2">Whole organism</tissue>
    </source>
</reference>
<feature type="compositionally biased region" description="Basic and acidic residues" evidence="1">
    <location>
        <begin position="81"/>
        <end position="99"/>
    </location>
</feature>